<evidence type="ECO:0000313" key="3">
    <source>
        <dbReference type="Proteomes" id="UP000677804"/>
    </source>
</evidence>
<evidence type="ECO:0000256" key="1">
    <source>
        <dbReference type="SAM" id="Phobius"/>
    </source>
</evidence>
<dbReference type="EMBL" id="CP074405">
    <property type="protein sequence ID" value="QVI61284.1"/>
    <property type="molecule type" value="Genomic_DNA"/>
</dbReference>
<proteinExistence type="predicted"/>
<keyword evidence="3" id="KW-1185">Reference proteome</keyword>
<keyword evidence="1" id="KW-0472">Membrane</keyword>
<dbReference type="RefSeq" id="WP_207338888.1">
    <property type="nucleotide sequence ID" value="NZ_CP074405.1"/>
</dbReference>
<dbReference type="Proteomes" id="UP000677804">
    <property type="component" value="Chromosome"/>
</dbReference>
<evidence type="ECO:0008006" key="4">
    <source>
        <dbReference type="Google" id="ProtNLM"/>
    </source>
</evidence>
<gene>
    <name evidence="2" type="ORF">KG103_12395</name>
</gene>
<accession>A0ABX8D1D1</accession>
<feature type="transmembrane region" description="Helical" evidence="1">
    <location>
        <begin position="12"/>
        <end position="32"/>
    </location>
</feature>
<keyword evidence="1" id="KW-0812">Transmembrane</keyword>
<keyword evidence="1" id="KW-1133">Transmembrane helix</keyword>
<protein>
    <recommendedName>
        <fullName evidence="4">Secreted protein</fullName>
    </recommendedName>
</protein>
<name>A0ABX8D1D1_9CELL</name>
<reference evidence="2 3" key="1">
    <citation type="submission" date="2021-05" db="EMBL/GenBank/DDBJ databases">
        <title>Novel species in genus Cellulomonas.</title>
        <authorList>
            <person name="Zhang G."/>
        </authorList>
    </citation>
    <scope>NUCLEOTIDE SEQUENCE [LARGE SCALE GENOMIC DNA]</scope>
    <source>
        <strain evidence="3">zg-ZUI222</strain>
    </source>
</reference>
<sequence>MNAFVGSSPPPGFDLVVLSVFVVGMAVAALVGDWRSGRRLVRARRVVGADGPGWTSTWARPTPEQVEALEAAGFWDDRSLVFAYGAQGVRLWRPEGAHEILHIAREDIAALRAQDVRDTRHRVRPGLTVVRKDGVQHEFILLTRWGRPLSRAPGRGHEKVAADIGAVLGIPAASPA</sequence>
<evidence type="ECO:0000313" key="2">
    <source>
        <dbReference type="EMBL" id="QVI61284.1"/>
    </source>
</evidence>
<organism evidence="2 3">
    <name type="scientific">Cellulomonas wangleii</name>
    <dbReference type="NCBI Taxonomy" id="2816956"/>
    <lineage>
        <taxon>Bacteria</taxon>
        <taxon>Bacillati</taxon>
        <taxon>Actinomycetota</taxon>
        <taxon>Actinomycetes</taxon>
        <taxon>Micrococcales</taxon>
        <taxon>Cellulomonadaceae</taxon>
        <taxon>Cellulomonas</taxon>
    </lineage>
</organism>